<dbReference type="EMBL" id="MU154529">
    <property type="protein sequence ID" value="KAF9499936.1"/>
    <property type="molecule type" value="Genomic_DNA"/>
</dbReference>
<name>A0A9P6AA45_PLEER</name>
<dbReference type="Proteomes" id="UP000807025">
    <property type="component" value="Unassembled WGS sequence"/>
</dbReference>
<sequence length="357" mass="39966">MSFATSDTIWSMPQAFIWADQEALQQLNKDELSVLVKAQQKKWPKKTFNKHTTKKDDIITELLRPENGFTTDWPLVHAHQMVVSPSVPPTTVTPLVLGLATSTASMRAPSTPTQTMPLVETHIKQCKSLKSLLLTMSDACLENGERTPWKSINKFGLVMLQLQDEQSKLGLTIKTILHSFLANIAFGIIRMMSNGWFQNFTKKRNHRLDNPDIVLHWAFAAKVTEDYHLKISGAPGSSTICIFLPVIQEALGVGETTLAQAIEATKILQIFGEHGTHPAAAVIVEVQSLLQMLDEGAHGFKICANTSLPPIVVWKPFIDHHLPFELMGYMNWEEKEWRELVRGFGDGVRGSEWGQCT</sequence>
<evidence type="ECO:0000313" key="1">
    <source>
        <dbReference type="EMBL" id="KAF9499936.1"/>
    </source>
</evidence>
<accession>A0A9P6AA45</accession>
<protein>
    <submittedName>
        <fullName evidence="1">Uncharacterized protein</fullName>
    </submittedName>
</protein>
<keyword evidence="2" id="KW-1185">Reference proteome</keyword>
<dbReference type="OrthoDB" id="3043828at2759"/>
<reference evidence="1" key="1">
    <citation type="submission" date="2020-11" db="EMBL/GenBank/DDBJ databases">
        <authorList>
            <consortium name="DOE Joint Genome Institute"/>
            <person name="Ahrendt S."/>
            <person name="Riley R."/>
            <person name="Andreopoulos W."/>
            <person name="Labutti K."/>
            <person name="Pangilinan J."/>
            <person name="Ruiz-Duenas F.J."/>
            <person name="Barrasa J.M."/>
            <person name="Sanchez-Garcia M."/>
            <person name="Camarero S."/>
            <person name="Miyauchi S."/>
            <person name="Serrano A."/>
            <person name="Linde D."/>
            <person name="Babiker R."/>
            <person name="Drula E."/>
            <person name="Ayuso-Fernandez I."/>
            <person name="Pacheco R."/>
            <person name="Padilla G."/>
            <person name="Ferreira P."/>
            <person name="Barriuso J."/>
            <person name="Kellner H."/>
            <person name="Castanera R."/>
            <person name="Alfaro M."/>
            <person name="Ramirez L."/>
            <person name="Pisabarro A.G."/>
            <person name="Kuo A."/>
            <person name="Tritt A."/>
            <person name="Lipzen A."/>
            <person name="He G."/>
            <person name="Yan M."/>
            <person name="Ng V."/>
            <person name="Cullen D."/>
            <person name="Martin F."/>
            <person name="Rosso M.-N."/>
            <person name="Henrissat B."/>
            <person name="Hibbett D."/>
            <person name="Martinez A.T."/>
            <person name="Grigoriev I.V."/>
        </authorList>
    </citation>
    <scope>NUCLEOTIDE SEQUENCE</scope>
    <source>
        <strain evidence="1">ATCC 90797</strain>
    </source>
</reference>
<organism evidence="1 2">
    <name type="scientific">Pleurotus eryngii</name>
    <name type="common">Boletus of the steppes</name>
    <dbReference type="NCBI Taxonomy" id="5323"/>
    <lineage>
        <taxon>Eukaryota</taxon>
        <taxon>Fungi</taxon>
        <taxon>Dikarya</taxon>
        <taxon>Basidiomycota</taxon>
        <taxon>Agaricomycotina</taxon>
        <taxon>Agaricomycetes</taxon>
        <taxon>Agaricomycetidae</taxon>
        <taxon>Agaricales</taxon>
        <taxon>Pleurotineae</taxon>
        <taxon>Pleurotaceae</taxon>
        <taxon>Pleurotus</taxon>
    </lineage>
</organism>
<gene>
    <name evidence="1" type="ORF">BDN71DRAFT_1427574</name>
</gene>
<comment type="caution">
    <text evidence="1">The sequence shown here is derived from an EMBL/GenBank/DDBJ whole genome shotgun (WGS) entry which is preliminary data.</text>
</comment>
<evidence type="ECO:0000313" key="2">
    <source>
        <dbReference type="Proteomes" id="UP000807025"/>
    </source>
</evidence>
<dbReference type="AlphaFoldDB" id="A0A9P6AA45"/>
<proteinExistence type="predicted"/>